<reference evidence="2 3" key="1">
    <citation type="submission" date="2021-07" db="EMBL/GenBank/DDBJ databases">
        <title>Actinomadura sp. PM05-2 isolated from lichen.</title>
        <authorList>
            <person name="Somphong A."/>
            <person name="Phongsopitanun W."/>
            <person name="Tanasupawat S."/>
            <person name="Peongsungnone V."/>
        </authorList>
    </citation>
    <scope>NUCLEOTIDE SEQUENCE [LARGE SCALE GENOMIC DNA]</scope>
    <source>
        <strain evidence="2 3">PM05-2</strain>
    </source>
</reference>
<gene>
    <name evidence="2" type="ORF">K1Y72_03440</name>
</gene>
<proteinExistence type="predicted"/>
<dbReference type="SUPFAM" id="SSF51126">
    <property type="entry name" value="Pectin lyase-like"/>
    <property type="match status" value="1"/>
</dbReference>
<evidence type="ECO:0008006" key="4">
    <source>
        <dbReference type="Google" id="ProtNLM"/>
    </source>
</evidence>
<feature type="compositionally biased region" description="Basic residues" evidence="1">
    <location>
        <begin position="51"/>
        <end position="64"/>
    </location>
</feature>
<dbReference type="EMBL" id="JAIBOA010000002">
    <property type="protein sequence ID" value="MBW8481412.1"/>
    <property type="molecule type" value="Genomic_DNA"/>
</dbReference>
<evidence type="ECO:0000256" key="1">
    <source>
        <dbReference type="SAM" id="MobiDB-lite"/>
    </source>
</evidence>
<feature type="compositionally biased region" description="Low complexity" evidence="1">
    <location>
        <begin position="34"/>
        <end position="50"/>
    </location>
</feature>
<dbReference type="PROSITE" id="PS51257">
    <property type="entry name" value="PROKAR_LIPOPROTEIN"/>
    <property type="match status" value="1"/>
</dbReference>
<organism evidence="2 3">
    <name type="scientific">Actinomadura parmotrematis</name>
    <dbReference type="NCBI Taxonomy" id="2864039"/>
    <lineage>
        <taxon>Bacteria</taxon>
        <taxon>Bacillati</taxon>
        <taxon>Actinomycetota</taxon>
        <taxon>Actinomycetes</taxon>
        <taxon>Streptosporangiales</taxon>
        <taxon>Thermomonosporaceae</taxon>
        <taxon>Actinomadura</taxon>
    </lineage>
</organism>
<name>A0ABS7FM01_9ACTN</name>
<comment type="caution">
    <text evidence="2">The sequence shown here is derived from an EMBL/GenBank/DDBJ whole genome shotgun (WGS) entry which is preliminary data.</text>
</comment>
<accession>A0ABS7FM01</accession>
<keyword evidence="3" id="KW-1185">Reference proteome</keyword>
<dbReference type="InterPro" id="IPR011050">
    <property type="entry name" value="Pectin_lyase_fold/virulence"/>
</dbReference>
<evidence type="ECO:0000313" key="2">
    <source>
        <dbReference type="EMBL" id="MBW8481412.1"/>
    </source>
</evidence>
<dbReference type="Proteomes" id="UP000774570">
    <property type="component" value="Unassembled WGS sequence"/>
</dbReference>
<protein>
    <recommendedName>
        <fullName evidence="4">Right-handed parallel beta-helix repeat-containing protein</fullName>
    </recommendedName>
</protein>
<evidence type="ECO:0000313" key="3">
    <source>
        <dbReference type="Proteomes" id="UP000774570"/>
    </source>
</evidence>
<dbReference type="RefSeq" id="WP_220163135.1">
    <property type="nucleotide sequence ID" value="NZ_JAIBOA010000002.1"/>
</dbReference>
<sequence length="388" mass="38786">MRWSVAVVAVAGCVALGACGGGAHPKRVAAEGTPSAFPASAAPSASPSASAKKKKAKPKPKAKPFRAGNPAGGASVPAEARAVDTRHATTVIGKGSPKGCTSAAVVAAVAKGGVVTFDCGPRPVTITMAATAKVVNRSSRVVLDGGGLVTLSGAGKRRILYMNTCDQKQGWTTSHCNDQPTPRLVLQNIGFANGNSTGQKAEGGGGGAVFVRGGRLLVVNARFTGNRCDATGPDLGGAALRVLDQSGGRPVYVTSSTFSGGVCSNGGALSGIGTSWTVLNSLFTGNRAIGRGANPARGGTPGGGSGGAIYADGNRFAIRLAGTVVQGNRAAEGGGAIFFVSNDRTGTLALDRSRLLHNPSARFETAGYPGIFFLGAGKPRLSGSTLRR</sequence>
<feature type="region of interest" description="Disordered" evidence="1">
    <location>
        <begin position="34"/>
        <end position="76"/>
    </location>
</feature>